<comment type="caution">
    <text evidence="1">The sequence shown here is derived from an EMBL/GenBank/DDBJ whole genome shotgun (WGS) entry which is preliminary data.</text>
</comment>
<organism evidence="1 2">
    <name type="scientific">Mycena albidolilacea</name>
    <dbReference type="NCBI Taxonomy" id="1033008"/>
    <lineage>
        <taxon>Eukaryota</taxon>
        <taxon>Fungi</taxon>
        <taxon>Dikarya</taxon>
        <taxon>Basidiomycota</taxon>
        <taxon>Agaricomycotina</taxon>
        <taxon>Agaricomycetes</taxon>
        <taxon>Agaricomycetidae</taxon>
        <taxon>Agaricales</taxon>
        <taxon>Marasmiineae</taxon>
        <taxon>Mycenaceae</taxon>
        <taxon>Mycena</taxon>
    </lineage>
</organism>
<accession>A0AAD7EIZ7</accession>
<proteinExistence type="predicted"/>
<evidence type="ECO:0000313" key="1">
    <source>
        <dbReference type="EMBL" id="KAJ7330299.1"/>
    </source>
</evidence>
<dbReference type="AlphaFoldDB" id="A0AAD7EIZ7"/>
<gene>
    <name evidence="1" type="ORF">DFH08DRAFT_815216</name>
</gene>
<sequence length="240" mass="25775">MEILPSATEAKLKENRLRKAACGFFGMFYSSHGNAQEQKSTNPQVALKAACGCGATCLISAPRLENEMLSISGYNDLNLAKESRIVLRDAAISKQELRSLRAIVLVSGLSFDAHFLWRLWFHDVQSVGGSAPEAFETDLNNAALENSGLEAKRTVEKIAPCSGKVRDGCSDKNGGRKKEVLITGGSFERCSTGVGVKIAVGSQSKGGQFGQLRNGEILMAQSVVDHEGTAQEQKQVNKAL</sequence>
<dbReference type="EMBL" id="JARIHO010000037">
    <property type="protein sequence ID" value="KAJ7330299.1"/>
    <property type="molecule type" value="Genomic_DNA"/>
</dbReference>
<reference evidence="1" key="1">
    <citation type="submission" date="2023-03" db="EMBL/GenBank/DDBJ databases">
        <title>Massive genome expansion in bonnet fungi (Mycena s.s.) driven by repeated elements and novel gene families across ecological guilds.</title>
        <authorList>
            <consortium name="Lawrence Berkeley National Laboratory"/>
            <person name="Harder C.B."/>
            <person name="Miyauchi S."/>
            <person name="Viragh M."/>
            <person name="Kuo A."/>
            <person name="Thoen E."/>
            <person name="Andreopoulos B."/>
            <person name="Lu D."/>
            <person name="Skrede I."/>
            <person name="Drula E."/>
            <person name="Henrissat B."/>
            <person name="Morin E."/>
            <person name="Kohler A."/>
            <person name="Barry K."/>
            <person name="LaButti K."/>
            <person name="Morin E."/>
            <person name="Salamov A."/>
            <person name="Lipzen A."/>
            <person name="Mereny Z."/>
            <person name="Hegedus B."/>
            <person name="Baldrian P."/>
            <person name="Stursova M."/>
            <person name="Weitz H."/>
            <person name="Taylor A."/>
            <person name="Grigoriev I.V."/>
            <person name="Nagy L.G."/>
            <person name="Martin F."/>
            <person name="Kauserud H."/>
        </authorList>
    </citation>
    <scope>NUCLEOTIDE SEQUENCE</scope>
    <source>
        <strain evidence="1">CBHHK002</strain>
    </source>
</reference>
<dbReference type="Proteomes" id="UP001218218">
    <property type="component" value="Unassembled WGS sequence"/>
</dbReference>
<name>A0AAD7EIZ7_9AGAR</name>
<protein>
    <submittedName>
        <fullName evidence="1">Uncharacterized protein</fullName>
    </submittedName>
</protein>
<keyword evidence="2" id="KW-1185">Reference proteome</keyword>
<evidence type="ECO:0000313" key="2">
    <source>
        <dbReference type="Proteomes" id="UP001218218"/>
    </source>
</evidence>